<evidence type="ECO:0000313" key="1">
    <source>
        <dbReference type="EMBL" id="KAI3772058.1"/>
    </source>
</evidence>
<evidence type="ECO:0000313" key="2">
    <source>
        <dbReference type="Proteomes" id="UP001055879"/>
    </source>
</evidence>
<reference evidence="2" key="1">
    <citation type="journal article" date="2022" name="Mol. Ecol. Resour.">
        <title>The genomes of chicory, endive, great burdock and yacon provide insights into Asteraceae palaeo-polyploidization history and plant inulin production.</title>
        <authorList>
            <person name="Fan W."/>
            <person name="Wang S."/>
            <person name="Wang H."/>
            <person name="Wang A."/>
            <person name="Jiang F."/>
            <person name="Liu H."/>
            <person name="Zhao H."/>
            <person name="Xu D."/>
            <person name="Zhang Y."/>
        </authorList>
    </citation>
    <scope>NUCLEOTIDE SEQUENCE [LARGE SCALE GENOMIC DNA]</scope>
    <source>
        <strain evidence="2">cv. Niubang</strain>
    </source>
</reference>
<protein>
    <submittedName>
        <fullName evidence="1">Uncharacterized protein</fullName>
    </submittedName>
</protein>
<comment type="caution">
    <text evidence="1">The sequence shown here is derived from an EMBL/GenBank/DDBJ whole genome shotgun (WGS) entry which is preliminary data.</text>
</comment>
<proteinExistence type="predicted"/>
<dbReference type="Proteomes" id="UP001055879">
    <property type="component" value="Linkage Group LG01"/>
</dbReference>
<gene>
    <name evidence="1" type="ORF">L6452_03232</name>
</gene>
<name>A0ACB9FL27_ARCLA</name>
<organism evidence="1 2">
    <name type="scientific">Arctium lappa</name>
    <name type="common">Greater burdock</name>
    <name type="synonym">Lappa major</name>
    <dbReference type="NCBI Taxonomy" id="4217"/>
    <lineage>
        <taxon>Eukaryota</taxon>
        <taxon>Viridiplantae</taxon>
        <taxon>Streptophyta</taxon>
        <taxon>Embryophyta</taxon>
        <taxon>Tracheophyta</taxon>
        <taxon>Spermatophyta</taxon>
        <taxon>Magnoliopsida</taxon>
        <taxon>eudicotyledons</taxon>
        <taxon>Gunneridae</taxon>
        <taxon>Pentapetalae</taxon>
        <taxon>asterids</taxon>
        <taxon>campanulids</taxon>
        <taxon>Asterales</taxon>
        <taxon>Asteraceae</taxon>
        <taxon>Carduoideae</taxon>
        <taxon>Cardueae</taxon>
        <taxon>Arctiinae</taxon>
        <taxon>Arctium</taxon>
    </lineage>
</organism>
<keyword evidence="2" id="KW-1185">Reference proteome</keyword>
<sequence length="479" mass="53688">MTTSELVFIPSPGAGHLPPTIELAKLLLHHDHRISVTIIIMKLPLEAKHNTETPASTHRLRFIDIPADDSTKDLLSPYTFLTNLIEYNKPRVANVVRGIIESHSVRLVGFVVDMFCVAMTDVANQFEAPTYLYFTSSAATLGLMYYLQAKRDKEDHDVTELKDSKSELSIPSYVNFVPAKVLPSVVLDKDGGSKMFLDLAIGFRKVKGIIVNTFQELESHGIESLLTSYGDVPPVFPVGPLLNLKNTTDDDDGKSGEIMTWLNEQPERSVVFLCFGSMGSFGEEQVKEMAIAIERSGQRFLWSLRRPPPPPTKEKVEFYPKEYENPEEVLPKGFLERTSSIGKVIGWAPQTAVLSHPSVGGFVSHCGWNSTLESIWYGVPIAAWPVYAEQQLNAFQLVVELGMSAEIRIDYRNNMRSGGREMFVTAEEIESGIRRLMSDVEIRKKVKVMKEKSRMAVSEGGSSYTTIRHFIDNHLMIND</sequence>
<reference evidence="1 2" key="2">
    <citation type="journal article" date="2022" name="Mol. Ecol. Resour.">
        <title>The genomes of chicory, endive, great burdock and yacon provide insights into Asteraceae paleo-polyploidization history and plant inulin production.</title>
        <authorList>
            <person name="Fan W."/>
            <person name="Wang S."/>
            <person name="Wang H."/>
            <person name="Wang A."/>
            <person name="Jiang F."/>
            <person name="Liu H."/>
            <person name="Zhao H."/>
            <person name="Xu D."/>
            <person name="Zhang Y."/>
        </authorList>
    </citation>
    <scope>NUCLEOTIDE SEQUENCE [LARGE SCALE GENOMIC DNA]</scope>
    <source>
        <strain evidence="2">cv. Niubang</strain>
    </source>
</reference>
<dbReference type="EMBL" id="CM042047">
    <property type="protein sequence ID" value="KAI3772058.1"/>
    <property type="molecule type" value="Genomic_DNA"/>
</dbReference>
<accession>A0ACB9FL27</accession>